<evidence type="ECO:0000313" key="2">
    <source>
        <dbReference type="Proteomes" id="UP001384579"/>
    </source>
</evidence>
<dbReference type="RefSeq" id="WP_340523027.1">
    <property type="nucleotide sequence ID" value="NZ_JBBLXS010000084.1"/>
</dbReference>
<reference evidence="1 2" key="1">
    <citation type="journal article" date="2020" name="Harmful Algae">
        <title>Molecular and morphological characterization of a novel dihydroanatoxin-a producing Microcoleus species (cyanobacteria) from the Russian River, California, USA.</title>
        <authorList>
            <person name="Conklin K.Y."/>
            <person name="Stancheva R."/>
            <person name="Otten T.G."/>
            <person name="Fadness R."/>
            <person name="Boyer G.L."/>
            <person name="Read B."/>
            <person name="Zhang X."/>
            <person name="Sheath R.G."/>
        </authorList>
    </citation>
    <scope>NUCLEOTIDE SEQUENCE [LARGE SCALE GENOMIC DNA]</scope>
    <source>
        <strain evidence="1 2">PTRS2</strain>
    </source>
</reference>
<dbReference type="EMBL" id="JBBLXS010000084">
    <property type="protein sequence ID" value="MEK0184954.1"/>
    <property type="molecule type" value="Genomic_DNA"/>
</dbReference>
<name>A0ABU8YKN5_9CYAN</name>
<comment type="caution">
    <text evidence="1">The sequence shown here is derived from an EMBL/GenBank/DDBJ whole genome shotgun (WGS) entry which is preliminary data.</text>
</comment>
<sequence>MSQTKNLIDPPQPTNNRNCYFGNTIAKSGKILMVSQFSSTLRRFDFTLPA</sequence>
<organism evidence="1 2">
    <name type="scientific">Microcoleus anatoxicus PTRS2</name>
    <dbReference type="NCBI Taxonomy" id="2705321"/>
    <lineage>
        <taxon>Bacteria</taxon>
        <taxon>Bacillati</taxon>
        <taxon>Cyanobacteriota</taxon>
        <taxon>Cyanophyceae</taxon>
        <taxon>Oscillatoriophycideae</taxon>
        <taxon>Oscillatoriales</taxon>
        <taxon>Microcoleaceae</taxon>
        <taxon>Microcoleus</taxon>
        <taxon>Microcoleus anatoxicus</taxon>
    </lineage>
</organism>
<gene>
    <name evidence="1" type="ORF">WMG39_08785</name>
</gene>
<dbReference type="Proteomes" id="UP001384579">
    <property type="component" value="Unassembled WGS sequence"/>
</dbReference>
<proteinExistence type="predicted"/>
<evidence type="ECO:0000313" key="1">
    <source>
        <dbReference type="EMBL" id="MEK0184954.1"/>
    </source>
</evidence>
<keyword evidence="2" id="KW-1185">Reference proteome</keyword>
<accession>A0ABU8YKN5</accession>
<protein>
    <submittedName>
        <fullName evidence="1">Uncharacterized protein</fullName>
    </submittedName>
</protein>